<organism evidence="2 3">
    <name type="scientific">Aldrovandia affinis</name>
    <dbReference type="NCBI Taxonomy" id="143900"/>
    <lineage>
        <taxon>Eukaryota</taxon>
        <taxon>Metazoa</taxon>
        <taxon>Chordata</taxon>
        <taxon>Craniata</taxon>
        <taxon>Vertebrata</taxon>
        <taxon>Euteleostomi</taxon>
        <taxon>Actinopterygii</taxon>
        <taxon>Neopterygii</taxon>
        <taxon>Teleostei</taxon>
        <taxon>Notacanthiformes</taxon>
        <taxon>Halosauridae</taxon>
        <taxon>Aldrovandia</taxon>
    </lineage>
</organism>
<evidence type="ECO:0000256" key="1">
    <source>
        <dbReference type="SAM" id="MobiDB-lite"/>
    </source>
</evidence>
<gene>
    <name evidence="2" type="ORF">AAFF_G00305950</name>
</gene>
<name>A0AAD7WS57_9TELE</name>
<proteinExistence type="predicted"/>
<evidence type="ECO:0000313" key="3">
    <source>
        <dbReference type="Proteomes" id="UP001221898"/>
    </source>
</evidence>
<accession>A0AAD7WS57</accession>
<comment type="caution">
    <text evidence="2">The sequence shown here is derived from an EMBL/GenBank/DDBJ whole genome shotgun (WGS) entry which is preliminary data.</text>
</comment>
<dbReference type="EMBL" id="JAINUG010000044">
    <property type="protein sequence ID" value="KAJ8406364.1"/>
    <property type="molecule type" value="Genomic_DNA"/>
</dbReference>
<feature type="region of interest" description="Disordered" evidence="1">
    <location>
        <begin position="18"/>
        <end position="38"/>
    </location>
</feature>
<reference evidence="2" key="1">
    <citation type="journal article" date="2023" name="Science">
        <title>Genome structures resolve the early diversification of teleost fishes.</title>
        <authorList>
            <person name="Parey E."/>
            <person name="Louis A."/>
            <person name="Montfort J."/>
            <person name="Bouchez O."/>
            <person name="Roques C."/>
            <person name="Iampietro C."/>
            <person name="Lluch J."/>
            <person name="Castinel A."/>
            <person name="Donnadieu C."/>
            <person name="Desvignes T."/>
            <person name="Floi Bucao C."/>
            <person name="Jouanno E."/>
            <person name="Wen M."/>
            <person name="Mejri S."/>
            <person name="Dirks R."/>
            <person name="Jansen H."/>
            <person name="Henkel C."/>
            <person name="Chen W.J."/>
            <person name="Zahm M."/>
            <person name="Cabau C."/>
            <person name="Klopp C."/>
            <person name="Thompson A.W."/>
            <person name="Robinson-Rechavi M."/>
            <person name="Braasch I."/>
            <person name="Lecointre G."/>
            <person name="Bobe J."/>
            <person name="Postlethwait J.H."/>
            <person name="Berthelot C."/>
            <person name="Roest Crollius H."/>
            <person name="Guiguen Y."/>
        </authorList>
    </citation>
    <scope>NUCLEOTIDE SEQUENCE</scope>
    <source>
        <strain evidence="2">NC1722</strain>
    </source>
</reference>
<keyword evidence="3" id="KW-1185">Reference proteome</keyword>
<dbReference type="AlphaFoldDB" id="A0AAD7WS57"/>
<dbReference type="Proteomes" id="UP001221898">
    <property type="component" value="Unassembled WGS sequence"/>
</dbReference>
<protein>
    <submittedName>
        <fullName evidence="2">Uncharacterized protein</fullName>
    </submittedName>
</protein>
<sequence length="135" mass="13942">MVKFDGLTWVALRGTSSALNSPEARVPPRDAAPALGGPGAELEVNYAGPLVVRRGGVPGPVMGRRCAALGGVRQDSSLRASGADLKLPARPSGQGPAIEAPRWTGLLSNGPETTSGLTALSLRCFWNSFSIVFSD</sequence>
<evidence type="ECO:0000313" key="2">
    <source>
        <dbReference type="EMBL" id="KAJ8406364.1"/>
    </source>
</evidence>